<organism evidence="1 2">
    <name type="scientific">Pseudomonas reidholzensis</name>
    <dbReference type="NCBI Taxonomy" id="1785162"/>
    <lineage>
        <taxon>Bacteria</taxon>
        <taxon>Pseudomonadati</taxon>
        <taxon>Pseudomonadota</taxon>
        <taxon>Gammaproteobacteria</taxon>
        <taxon>Pseudomonadales</taxon>
        <taxon>Pseudomonadaceae</taxon>
        <taxon>Pseudomonas</taxon>
    </lineage>
</organism>
<dbReference type="OrthoDB" id="7013433at2"/>
<protein>
    <submittedName>
        <fullName evidence="1">Response regulator receiver protein</fullName>
    </submittedName>
</protein>
<evidence type="ECO:0000313" key="1">
    <source>
        <dbReference type="EMBL" id="SYX92238.1"/>
    </source>
</evidence>
<dbReference type="EMBL" id="UNOZ01000031">
    <property type="protein sequence ID" value="SYX92238.1"/>
    <property type="molecule type" value="Genomic_DNA"/>
</dbReference>
<accession>A0A383S0S0</accession>
<dbReference type="SUPFAM" id="SSF52172">
    <property type="entry name" value="CheY-like"/>
    <property type="match status" value="1"/>
</dbReference>
<evidence type="ECO:0000313" key="2">
    <source>
        <dbReference type="Proteomes" id="UP000263595"/>
    </source>
</evidence>
<dbReference type="AlphaFoldDB" id="A0A383S0S0"/>
<dbReference type="Proteomes" id="UP000263595">
    <property type="component" value="Unassembled WGS sequence"/>
</dbReference>
<proteinExistence type="predicted"/>
<name>A0A383S0S0_9PSED</name>
<dbReference type="RefSeq" id="WP_119145147.1">
    <property type="nucleotide sequence ID" value="NZ_CBCSFL010000008.1"/>
</dbReference>
<reference evidence="2" key="1">
    <citation type="submission" date="2018-08" db="EMBL/GenBank/DDBJ databases">
        <authorList>
            <person name="Blom J."/>
        </authorList>
    </citation>
    <scope>NUCLEOTIDE SEQUENCE [LARGE SCALE GENOMIC DNA]</scope>
    <source>
        <strain evidence="2">CCOS 865</strain>
    </source>
</reference>
<gene>
    <name evidence="1" type="ORF">CCOS865_04523</name>
</gene>
<sequence length="146" mass="16053">MHRLNILIYQPSPAHQITLHQACNAQGAFNVRVAGHLPGAIAQLGGDSPCDLLILDHAMAAREVDRLLERLDHETTPRALLLVGKPRTNAAHLAAKARKQGLWVIAELPWPLSTPALEHALKRLQGRSQRPARPAFETVMLHAHAH</sequence>
<dbReference type="InterPro" id="IPR011006">
    <property type="entry name" value="CheY-like_superfamily"/>
</dbReference>
<keyword evidence="2" id="KW-1185">Reference proteome</keyword>